<proteinExistence type="predicted"/>
<dbReference type="Proteomes" id="UP001303046">
    <property type="component" value="Unassembled WGS sequence"/>
</dbReference>
<comment type="caution">
    <text evidence="1">The sequence shown here is derived from an EMBL/GenBank/DDBJ whole genome shotgun (WGS) entry which is preliminary data.</text>
</comment>
<dbReference type="PANTHER" id="PTHR46060">
    <property type="entry name" value="MARINER MOS1 TRANSPOSASE-LIKE PROTEIN"/>
    <property type="match status" value="1"/>
</dbReference>
<keyword evidence="2" id="KW-1185">Reference proteome</keyword>
<dbReference type="EMBL" id="JAVFWL010000006">
    <property type="protein sequence ID" value="KAK6764268.1"/>
    <property type="molecule type" value="Genomic_DNA"/>
</dbReference>
<dbReference type="Gene3D" id="3.30.420.10">
    <property type="entry name" value="Ribonuclease H-like superfamily/Ribonuclease H"/>
    <property type="match status" value="1"/>
</dbReference>
<dbReference type="InterPro" id="IPR052709">
    <property type="entry name" value="Transposase-MT_Hybrid"/>
</dbReference>
<reference evidence="1 2" key="1">
    <citation type="submission" date="2023-08" db="EMBL/GenBank/DDBJ databases">
        <title>A Necator americanus chromosomal reference genome.</title>
        <authorList>
            <person name="Ilik V."/>
            <person name="Petrzelkova K.J."/>
            <person name="Pardy F."/>
            <person name="Fuh T."/>
            <person name="Niatou-Singa F.S."/>
            <person name="Gouil Q."/>
            <person name="Baker L."/>
            <person name="Ritchie M.E."/>
            <person name="Jex A.R."/>
            <person name="Gazzola D."/>
            <person name="Li H."/>
            <person name="Toshio Fujiwara R."/>
            <person name="Zhan B."/>
            <person name="Aroian R.V."/>
            <person name="Pafco B."/>
            <person name="Schwarz E.M."/>
        </authorList>
    </citation>
    <scope>NUCLEOTIDE SEQUENCE [LARGE SCALE GENOMIC DNA]</scope>
    <source>
        <strain evidence="1 2">Aroian</strain>
        <tissue evidence="1">Whole animal</tissue>
    </source>
</reference>
<protein>
    <recommendedName>
        <fullName evidence="3">Histone-lysine N-methyltransferase SETMAR</fullName>
    </recommendedName>
</protein>
<evidence type="ECO:0000313" key="1">
    <source>
        <dbReference type="EMBL" id="KAK6764268.1"/>
    </source>
</evidence>
<evidence type="ECO:0008006" key="3">
    <source>
        <dbReference type="Google" id="ProtNLM"/>
    </source>
</evidence>
<dbReference type="Pfam" id="PF01359">
    <property type="entry name" value="Transposase_1"/>
    <property type="match status" value="1"/>
</dbReference>
<dbReference type="PANTHER" id="PTHR46060:SF2">
    <property type="entry name" value="HISTONE-LYSINE N-METHYLTRANSFERASE SETMAR"/>
    <property type="match status" value="1"/>
</dbReference>
<dbReference type="InterPro" id="IPR036397">
    <property type="entry name" value="RNaseH_sf"/>
</dbReference>
<evidence type="ECO:0000313" key="2">
    <source>
        <dbReference type="Proteomes" id="UP001303046"/>
    </source>
</evidence>
<gene>
    <name evidence="1" type="primary">Necator_chrX.g24713</name>
    <name evidence="1" type="ORF">RB195_024548</name>
</gene>
<dbReference type="InterPro" id="IPR001888">
    <property type="entry name" value="Transposase_1"/>
</dbReference>
<accession>A0ABR1ENY8</accession>
<organism evidence="1 2">
    <name type="scientific">Necator americanus</name>
    <name type="common">Human hookworm</name>
    <dbReference type="NCBI Taxonomy" id="51031"/>
    <lineage>
        <taxon>Eukaryota</taxon>
        <taxon>Metazoa</taxon>
        <taxon>Ecdysozoa</taxon>
        <taxon>Nematoda</taxon>
        <taxon>Chromadorea</taxon>
        <taxon>Rhabditida</taxon>
        <taxon>Rhabditina</taxon>
        <taxon>Rhabditomorpha</taxon>
        <taxon>Strongyloidea</taxon>
        <taxon>Ancylostomatidae</taxon>
        <taxon>Bunostominae</taxon>
        <taxon>Necator</taxon>
    </lineage>
</organism>
<sequence>MIHYTFLNPSETITAEKYCQQIDEMHQELRSLCPALINRKGAILLHDNARPHVSLITRQKLHELNYESLDHPPYSPDLSPTDFHFFKHLDNFLQEKHFRNQDDAETAFDEFIASRTPDFYDIGIKKLVSHWQKCINCNGDYFD</sequence>
<name>A0ABR1ENY8_NECAM</name>